<gene>
    <name evidence="1" type="ORF">ERS852554_02486</name>
</gene>
<name>A0A174SU10_BACUN</name>
<dbReference type="Proteomes" id="UP000095788">
    <property type="component" value="Unassembled WGS sequence"/>
</dbReference>
<evidence type="ECO:0000313" key="2">
    <source>
        <dbReference type="Proteomes" id="UP000095788"/>
    </source>
</evidence>
<sequence length="61" mass="6779">MYRKVHPFFIGLSPDPSPVGRGVLKLLLFVFCRTISVPLPTGEGLGERLLMLRLYALPAPQ</sequence>
<accession>A0A174SU10</accession>
<evidence type="ECO:0000313" key="1">
    <source>
        <dbReference type="EMBL" id="CUP98620.1"/>
    </source>
</evidence>
<dbReference type="AlphaFoldDB" id="A0A174SU10"/>
<reference evidence="1 2" key="1">
    <citation type="submission" date="2015-09" db="EMBL/GenBank/DDBJ databases">
        <authorList>
            <consortium name="Pathogen Informatics"/>
        </authorList>
    </citation>
    <scope>NUCLEOTIDE SEQUENCE [LARGE SCALE GENOMIC DNA]</scope>
    <source>
        <strain evidence="1 2">2789STDY5834942</strain>
    </source>
</reference>
<organism evidence="1 2">
    <name type="scientific">Bacteroides uniformis</name>
    <dbReference type="NCBI Taxonomy" id="820"/>
    <lineage>
        <taxon>Bacteria</taxon>
        <taxon>Pseudomonadati</taxon>
        <taxon>Bacteroidota</taxon>
        <taxon>Bacteroidia</taxon>
        <taxon>Bacteroidales</taxon>
        <taxon>Bacteroidaceae</taxon>
        <taxon>Bacteroides</taxon>
    </lineage>
</organism>
<dbReference type="EMBL" id="CZBF01000004">
    <property type="protein sequence ID" value="CUP98620.1"/>
    <property type="molecule type" value="Genomic_DNA"/>
</dbReference>
<protein>
    <submittedName>
        <fullName evidence="1">Uncharacterized protein</fullName>
    </submittedName>
</protein>
<proteinExistence type="predicted"/>